<dbReference type="PANTHER" id="PTHR30041:SF8">
    <property type="entry name" value="PROTEIN YFFB"/>
    <property type="match status" value="1"/>
</dbReference>
<evidence type="ECO:0000313" key="1">
    <source>
        <dbReference type="EMBL" id="VAW43735.1"/>
    </source>
</evidence>
<dbReference type="EMBL" id="UOFA01000022">
    <property type="protein sequence ID" value="VAW43735.1"/>
    <property type="molecule type" value="Genomic_DNA"/>
</dbReference>
<dbReference type="SUPFAM" id="SSF52833">
    <property type="entry name" value="Thioredoxin-like"/>
    <property type="match status" value="1"/>
</dbReference>
<gene>
    <name evidence="1" type="ORF">MNBD_GAMMA02-1497</name>
</gene>
<dbReference type="Gene3D" id="3.40.30.10">
    <property type="entry name" value="Glutaredoxin"/>
    <property type="match status" value="1"/>
</dbReference>
<dbReference type="PANTHER" id="PTHR30041">
    <property type="entry name" value="ARSENATE REDUCTASE"/>
    <property type="match status" value="1"/>
</dbReference>
<name>A0A3B0VJM4_9ZZZZ</name>
<sequence length="117" mass="13181">MIKAKRPADSVGEQSESRYIIYGIKNCDKVRAAVKQCKLDGVSAQLHDFRVDGIDQSLVTAMLKDIDISQLLNKRSTTWKQLDDESKIEMDSALLVEYPTLIKRPVIFAAGHYRIGL</sequence>
<dbReference type="InterPro" id="IPR036249">
    <property type="entry name" value="Thioredoxin-like_sf"/>
</dbReference>
<organism evidence="1">
    <name type="scientific">hydrothermal vent metagenome</name>
    <dbReference type="NCBI Taxonomy" id="652676"/>
    <lineage>
        <taxon>unclassified sequences</taxon>
        <taxon>metagenomes</taxon>
        <taxon>ecological metagenomes</taxon>
    </lineage>
</organism>
<accession>A0A3B0VJM4</accession>
<reference evidence="1" key="1">
    <citation type="submission" date="2018-06" db="EMBL/GenBank/DDBJ databases">
        <authorList>
            <person name="Zhirakovskaya E."/>
        </authorList>
    </citation>
    <scope>NUCLEOTIDE SEQUENCE</scope>
</reference>
<protein>
    <submittedName>
        <fullName evidence="1">FIG138056: a glutathione-dependent thiol reductase</fullName>
    </submittedName>
</protein>
<dbReference type="AlphaFoldDB" id="A0A3B0VJM4"/>
<proteinExistence type="predicted"/>
<dbReference type="InterPro" id="IPR006660">
    <property type="entry name" value="Arsenate_reductase-like"/>
</dbReference>
<dbReference type="Pfam" id="PF03960">
    <property type="entry name" value="ArsC"/>
    <property type="match status" value="1"/>
</dbReference>
<dbReference type="PROSITE" id="PS51353">
    <property type="entry name" value="ARSC"/>
    <property type="match status" value="1"/>
</dbReference>